<dbReference type="SUPFAM" id="SSF142984">
    <property type="entry name" value="Nqo1 middle domain-like"/>
    <property type="match status" value="1"/>
</dbReference>
<dbReference type="Gene3D" id="3.40.50.11540">
    <property type="entry name" value="NADH-ubiquinone oxidoreductase 51kDa subunit"/>
    <property type="match status" value="1"/>
</dbReference>
<evidence type="ECO:0000256" key="4">
    <source>
        <dbReference type="ARBA" id="ARBA00023004"/>
    </source>
</evidence>
<dbReference type="SUPFAM" id="SSF142019">
    <property type="entry name" value="Nqo1 FMN-binding domain-like"/>
    <property type="match status" value="1"/>
</dbReference>
<feature type="region of interest" description="Disordered" evidence="6">
    <location>
        <begin position="1"/>
        <end position="31"/>
    </location>
</feature>
<dbReference type="Gene3D" id="1.20.1440.230">
    <property type="entry name" value="NADH-ubiquinone oxidoreductase 51kDa subunit, iron-sulphur binding domain"/>
    <property type="match status" value="1"/>
</dbReference>
<dbReference type="InterPro" id="IPR001949">
    <property type="entry name" value="NADH-UbQ_OxRdtase_51kDa_CS"/>
</dbReference>
<dbReference type="InterPro" id="IPR011538">
    <property type="entry name" value="Nuo51_FMN-bd"/>
</dbReference>
<dbReference type="SUPFAM" id="SSF140490">
    <property type="entry name" value="Nqo1C-terminal domain-like"/>
    <property type="match status" value="1"/>
</dbReference>
<dbReference type="GO" id="GO:0010181">
    <property type="term" value="F:FMN binding"/>
    <property type="evidence" value="ECO:0007669"/>
    <property type="project" value="InterPro"/>
</dbReference>
<dbReference type="InterPro" id="IPR037207">
    <property type="entry name" value="Nuop51_4Fe4S-bd_sf"/>
</dbReference>
<sequence length="658" mass="70117">MKFGNGTEPKAAGDSSAVELQGRPLWDPGRPGPELLEALREEIAANGMPGADRLREIAVEHNTTAAKVRGVIGYYSDLSKDSLSIKVCMGEACRARGAARVFQGLKDDGKSVDMIHCTGRCACGPITIENEALMAPVAKSGTAADGCTFFVSMDTASIELGSERLAKRLVESLGEEDSLVRTGSRGLFHLEPMIEVEAGEQRVAFGPVNCDEVELVCAAVASGDLTKHDKFLGPVTELDLMKNQTRFTMNRLGECHPTDLAGMKELGAYAGLAKARELGSEGILEAVEKAGLRGRGGAGFPAHFKWRAAAKETSEVKYVVANADEGDAGTFIDRMIIEGDPHALIEGMLITAEAIGATYGHVYLRSEYPEATATLQKAIDDARADGVFGDAFDMEINAGAGSYVCGEETALLESLEGRRGEVRARPPFPAQEGLFGKPTIVNNVLTLAMAAAILREGEETVAALGTEKSRGTVVAQIVGKVPRPVCVEVPFGGTVGELMREYSGVEGVTAVQVGGPLGSVFRTSELDDVELSFEGLSDGGGLLGHGGFVCYGEDFSPRREVIHWMEFFTAESCGKCTPCRIGTQRALEMLNRIGTGDEREGDRDLLDDLDEVMTNTSLCAFGALAMNPIRSTMQKWPDAFAKRVDMPVKSSKIQTPSA</sequence>
<reference evidence="8" key="1">
    <citation type="submission" date="2018-05" db="EMBL/GenBank/DDBJ databases">
        <authorList>
            <person name="Lanie J.A."/>
            <person name="Ng W.-L."/>
            <person name="Kazmierczak K.M."/>
            <person name="Andrzejewski T.M."/>
            <person name="Davidsen T.M."/>
            <person name="Wayne K.J."/>
            <person name="Tettelin H."/>
            <person name="Glass J.I."/>
            <person name="Rusch D."/>
            <person name="Podicherti R."/>
            <person name="Tsui H.-C.T."/>
            <person name="Winkler M.E."/>
        </authorList>
    </citation>
    <scope>NUCLEOTIDE SEQUENCE</scope>
</reference>
<dbReference type="Pfam" id="PF10589">
    <property type="entry name" value="NADH_4Fe-4S"/>
    <property type="match status" value="1"/>
</dbReference>
<name>A0A381V5L9_9ZZZZ</name>
<evidence type="ECO:0000256" key="2">
    <source>
        <dbReference type="ARBA" id="ARBA00022485"/>
    </source>
</evidence>
<dbReference type="SUPFAM" id="SSF52833">
    <property type="entry name" value="Thioredoxin-like"/>
    <property type="match status" value="1"/>
</dbReference>
<proteinExistence type="inferred from homology"/>
<dbReference type="GO" id="GO:0008137">
    <property type="term" value="F:NADH dehydrogenase (ubiquinone) activity"/>
    <property type="evidence" value="ECO:0007669"/>
    <property type="project" value="InterPro"/>
</dbReference>
<dbReference type="SMART" id="SM00928">
    <property type="entry name" value="NADH_4Fe-4S"/>
    <property type="match status" value="1"/>
</dbReference>
<dbReference type="GO" id="GO:0046872">
    <property type="term" value="F:metal ion binding"/>
    <property type="evidence" value="ECO:0007669"/>
    <property type="project" value="UniProtKB-KW"/>
</dbReference>
<evidence type="ECO:0000256" key="3">
    <source>
        <dbReference type="ARBA" id="ARBA00022723"/>
    </source>
</evidence>
<evidence type="ECO:0000259" key="7">
    <source>
        <dbReference type="SMART" id="SM00928"/>
    </source>
</evidence>
<comment type="similarity">
    <text evidence="1">Belongs to the complex I 51 kDa subunit family.</text>
</comment>
<dbReference type="Pfam" id="PF01512">
    <property type="entry name" value="Complex1_51K"/>
    <property type="match status" value="1"/>
</dbReference>
<keyword evidence="4" id="KW-0408">Iron</keyword>
<evidence type="ECO:0000313" key="8">
    <source>
        <dbReference type="EMBL" id="SVA35068.1"/>
    </source>
</evidence>
<dbReference type="InterPro" id="IPR019575">
    <property type="entry name" value="Nuop51_4Fe4S-bd"/>
</dbReference>
<dbReference type="InterPro" id="IPR037225">
    <property type="entry name" value="Nuo51_FMN-bd_sf"/>
</dbReference>
<evidence type="ECO:0000256" key="5">
    <source>
        <dbReference type="ARBA" id="ARBA00023014"/>
    </source>
</evidence>
<evidence type="ECO:0000256" key="1">
    <source>
        <dbReference type="ARBA" id="ARBA00007523"/>
    </source>
</evidence>
<dbReference type="EMBL" id="UINC01007784">
    <property type="protein sequence ID" value="SVA35068.1"/>
    <property type="molecule type" value="Genomic_DNA"/>
</dbReference>
<dbReference type="Pfam" id="PF01257">
    <property type="entry name" value="2Fe-2S_thioredx"/>
    <property type="match status" value="1"/>
</dbReference>
<dbReference type="InterPro" id="IPR036249">
    <property type="entry name" value="Thioredoxin-like_sf"/>
</dbReference>
<accession>A0A381V5L9</accession>
<keyword evidence="3" id="KW-0479">Metal-binding</keyword>
<dbReference type="Gene3D" id="3.10.20.600">
    <property type="match status" value="1"/>
</dbReference>
<keyword evidence="2" id="KW-0004">4Fe-4S</keyword>
<dbReference type="PROSITE" id="PS00645">
    <property type="entry name" value="COMPLEX1_51K_2"/>
    <property type="match status" value="1"/>
</dbReference>
<feature type="domain" description="NADH-ubiquinone oxidoreductase 51kDa subunit iron-sulphur binding" evidence="7">
    <location>
        <begin position="558"/>
        <end position="603"/>
    </location>
</feature>
<dbReference type="GO" id="GO:0051539">
    <property type="term" value="F:4 iron, 4 sulfur cluster binding"/>
    <property type="evidence" value="ECO:0007669"/>
    <property type="project" value="UniProtKB-KW"/>
</dbReference>
<evidence type="ECO:0000256" key="6">
    <source>
        <dbReference type="SAM" id="MobiDB-lite"/>
    </source>
</evidence>
<keyword evidence="5" id="KW-0411">Iron-sulfur</keyword>
<protein>
    <recommendedName>
        <fullName evidence="7">NADH-ubiquinone oxidoreductase 51kDa subunit iron-sulphur binding domain-containing protein</fullName>
    </recommendedName>
</protein>
<dbReference type="AlphaFoldDB" id="A0A381V5L9"/>
<gene>
    <name evidence="8" type="ORF">METZ01_LOCUS87922</name>
</gene>
<dbReference type="PANTHER" id="PTHR43578">
    <property type="entry name" value="NADH-QUINONE OXIDOREDUCTASE SUBUNIT F"/>
    <property type="match status" value="1"/>
</dbReference>
<dbReference type="PANTHER" id="PTHR43578:SF3">
    <property type="entry name" value="NADH-QUINONE OXIDOREDUCTASE SUBUNIT F"/>
    <property type="match status" value="1"/>
</dbReference>
<organism evidence="8">
    <name type="scientific">marine metagenome</name>
    <dbReference type="NCBI Taxonomy" id="408172"/>
    <lineage>
        <taxon>unclassified sequences</taxon>
        <taxon>metagenomes</taxon>
        <taxon>ecological metagenomes</taxon>
    </lineage>
</organism>